<dbReference type="Proteomes" id="UP001642484">
    <property type="component" value="Unassembled WGS sequence"/>
</dbReference>
<evidence type="ECO:0000256" key="1">
    <source>
        <dbReference type="SAM" id="MobiDB-lite"/>
    </source>
</evidence>
<proteinExistence type="predicted"/>
<feature type="region of interest" description="Disordered" evidence="1">
    <location>
        <begin position="200"/>
        <end position="339"/>
    </location>
</feature>
<dbReference type="Gene3D" id="1.10.287.110">
    <property type="entry name" value="DnaJ domain"/>
    <property type="match status" value="1"/>
</dbReference>
<feature type="compositionally biased region" description="Basic and acidic residues" evidence="1">
    <location>
        <begin position="379"/>
        <end position="401"/>
    </location>
</feature>
<feature type="compositionally biased region" description="Basic and acidic residues" evidence="1">
    <location>
        <begin position="581"/>
        <end position="592"/>
    </location>
</feature>
<evidence type="ECO:0000313" key="3">
    <source>
        <dbReference type="Proteomes" id="UP001642484"/>
    </source>
</evidence>
<feature type="compositionally biased region" description="Basic and acidic residues" evidence="1">
    <location>
        <begin position="245"/>
        <end position="267"/>
    </location>
</feature>
<comment type="caution">
    <text evidence="2">The sequence shown here is derived from an EMBL/GenBank/DDBJ whole genome shotgun (WGS) entry which is preliminary data.</text>
</comment>
<feature type="region of interest" description="Disordered" evidence="1">
    <location>
        <begin position="531"/>
        <end position="592"/>
    </location>
</feature>
<feature type="compositionally biased region" description="Basic residues" evidence="1">
    <location>
        <begin position="461"/>
        <end position="470"/>
    </location>
</feature>
<feature type="region of interest" description="Disordered" evidence="1">
    <location>
        <begin position="379"/>
        <end position="505"/>
    </location>
</feature>
<reference evidence="2 3" key="1">
    <citation type="submission" date="2024-02" db="EMBL/GenBank/DDBJ databases">
        <authorList>
            <person name="Chen Y."/>
            <person name="Shah S."/>
            <person name="Dougan E. K."/>
            <person name="Thang M."/>
            <person name="Chan C."/>
        </authorList>
    </citation>
    <scope>NUCLEOTIDE SEQUENCE [LARGE SCALE GENOMIC DNA]</scope>
</reference>
<keyword evidence="3" id="KW-1185">Reference proteome</keyword>
<sequence length="881" mass="96970">MLVFENYPSEGGLTQENTTQAECEVFQHESMPITGAELPLVAVIVPEGVAKASKGMQLTLRFDASKHCSSMVRSLAQNLELLLAAQQRWPKCCCVELLAALPILRCFEGADGKGWRRTGSSSKVPLREIEKTDRDDTPSRSRITWLASTRRAMEEMSGMDCTDGGMDIAPLEAAPSAEVSEPGCEENETAQPMGRVFKAKEGEEDAEQEGARLGGSIGLPEHAEGNEEVEAEAMKDDEPAEVAEELEKTAVEEKPKTAEEVEETAERGEDEVADTDVEDTEQDEEVKETGEEADEEDPAASSAGIEQNRALGTSSSVPTSDSPPCTPQRPDSAAPSMAFTPQKIDLGLCMARIWNGGQGGQCSLQKLGGDFCKRHQEKWTVHGRVDGPIPEKKLKEFEKSQKKTSRPTRTDDLGAASGRERCGPKRSKVEGRADFTQPAGSKRPEVLSDAETTAEEDPQKRSHLKRKRVNPKPQKETKSTKTKASESKKARKDAKAKTSKAPKVKHLKCTCGKPFHTEKCQLFRPSFLHSQRSRFSSGRAGRTASTRSSVPSPRKGSTSPLPPPSVRLSRVASEQVSQISREIERLPKDQRRSAWKNQMRMYHPDKKLASANLSDEQMNEIFVEIKRRYDFAARRSEQEAMDAPLPLVVPRARSSRFQVKLSDFVPQDVGDVFEAAKNLGQSFSRLAQAEAVTVVVQSSLLAEALGLSGPLPLRVDRDGKESIQPSADVVKASGRGNCLLEALKVWRRKLDLMPSRSGHGCRPLIFLGERGKWLEDVEVFIGYVWSSSEVWLYGEDENFGALLLSCLQGALCIEDSGCGREDHCGRGYDGTTLGDECPMASMSRVTCQEAISESAPMATPSKRPLPRHRPHMQVRHFRLQV</sequence>
<name>A0ABP0HGC3_9DINO</name>
<accession>A0ABP0HGC3</accession>
<dbReference type="InterPro" id="IPR036869">
    <property type="entry name" value="J_dom_sf"/>
</dbReference>
<evidence type="ECO:0008006" key="4">
    <source>
        <dbReference type="Google" id="ProtNLM"/>
    </source>
</evidence>
<protein>
    <recommendedName>
        <fullName evidence="4">J domain-containing protein</fullName>
    </recommendedName>
</protein>
<feature type="compositionally biased region" description="Acidic residues" evidence="1">
    <location>
        <begin position="268"/>
        <end position="298"/>
    </location>
</feature>
<feature type="compositionally biased region" description="Low complexity" evidence="1">
    <location>
        <begin position="313"/>
        <end position="323"/>
    </location>
</feature>
<dbReference type="EMBL" id="CAXAMN010000425">
    <property type="protein sequence ID" value="CAK8988389.1"/>
    <property type="molecule type" value="Genomic_DNA"/>
</dbReference>
<feature type="compositionally biased region" description="Basic and acidic residues" evidence="1">
    <location>
        <begin position="408"/>
        <end position="433"/>
    </location>
</feature>
<gene>
    <name evidence="2" type="ORF">CCMP2556_LOCUS1256</name>
</gene>
<feature type="compositionally biased region" description="Basic and acidic residues" evidence="1">
    <location>
        <begin position="473"/>
        <end position="496"/>
    </location>
</feature>
<organism evidence="2 3">
    <name type="scientific">Durusdinium trenchii</name>
    <dbReference type="NCBI Taxonomy" id="1381693"/>
    <lineage>
        <taxon>Eukaryota</taxon>
        <taxon>Sar</taxon>
        <taxon>Alveolata</taxon>
        <taxon>Dinophyceae</taxon>
        <taxon>Suessiales</taxon>
        <taxon>Symbiodiniaceae</taxon>
        <taxon>Durusdinium</taxon>
    </lineage>
</organism>
<evidence type="ECO:0000313" key="2">
    <source>
        <dbReference type="EMBL" id="CAK8988389.1"/>
    </source>
</evidence>